<dbReference type="RefSeq" id="WP_247417793.1">
    <property type="nucleotide sequence ID" value="NZ_JALLGW010000001.1"/>
</dbReference>
<dbReference type="SUPFAM" id="SSF50182">
    <property type="entry name" value="Sm-like ribonucleoproteins"/>
    <property type="match status" value="1"/>
</dbReference>
<dbReference type="EMBL" id="JBHSQH010000001">
    <property type="protein sequence ID" value="MFC5973347.1"/>
    <property type="molecule type" value="Genomic_DNA"/>
</dbReference>
<comment type="subcellular location">
    <subcellularLocation>
        <location evidence="1">Cell membrane</location>
        <topology evidence="1">Multi-pass membrane protein</topology>
    </subcellularLocation>
</comment>
<dbReference type="InterPro" id="IPR049278">
    <property type="entry name" value="MS_channel_C"/>
</dbReference>
<dbReference type="InterPro" id="IPR023408">
    <property type="entry name" value="MscS_beta-dom_sf"/>
</dbReference>
<evidence type="ECO:0000256" key="1">
    <source>
        <dbReference type="ARBA" id="ARBA00004651"/>
    </source>
</evidence>
<dbReference type="Gene3D" id="3.30.70.100">
    <property type="match status" value="1"/>
</dbReference>
<evidence type="ECO:0000256" key="6">
    <source>
        <dbReference type="ARBA" id="ARBA00023136"/>
    </source>
</evidence>
<protein>
    <submittedName>
        <fullName evidence="11">Mechanosensitive ion channel family protein</fullName>
    </submittedName>
</protein>
<gene>
    <name evidence="11" type="ORF">ACFPYI_18610</name>
</gene>
<dbReference type="InterPro" id="IPR006686">
    <property type="entry name" value="MscS_channel_CS"/>
</dbReference>
<keyword evidence="12" id="KW-1185">Reference proteome</keyword>
<keyword evidence="5 8" id="KW-1133">Transmembrane helix</keyword>
<accession>A0ABD5RRP8</accession>
<evidence type="ECO:0000256" key="3">
    <source>
        <dbReference type="ARBA" id="ARBA00022475"/>
    </source>
</evidence>
<dbReference type="Gene3D" id="2.30.30.60">
    <property type="match status" value="1"/>
</dbReference>
<dbReference type="SUPFAM" id="SSF82861">
    <property type="entry name" value="Mechanosensitive channel protein MscS (YggB), transmembrane region"/>
    <property type="match status" value="1"/>
</dbReference>
<dbReference type="PANTHER" id="PTHR30221:SF20">
    <property type="entry name" value="SMALL-CONDUCTANCE MECHANOSENSITIVE CHANNEL"/>
    <property type="match status" value="1"/>
</dbReference>
<feature type="domain" description="Mechanosensitive ion channel MscS" evidence="9">
    <location>
        <begin position="179"/>
        <end position="242"/>
    </location>
</feature>
<evidence type="ECO:0000313" key="12">
    <source>
        <dbReference type="Proteomes" id="UP001596099"/>
    </source>
</evidence>
<evidence type="ECO:0000313" key="11">
    <source>
        <dbReference type="EMBL" id="MFC5973347.1"/>
    </source>
</evidence>
<evidence type="ECO:0000256" key="4">
    <source>
        <dbReference type="ARBA" id="ARBA00022692"/>
    </source>
</evidence>
<comment type="caution">
    <text evidence="11">The sequence shown here is derived from an EMBL/GenBank/DDBJ whole genome shotgun (WGS) entry which is preliminary data.</text>
</comment>
<feature type="region of interest" description="Disordered" evidence="7">
    <location>
        <begin position="342"/>
        <end position="374"/>
    </location>
</feature>
<dbReference type="Pfam" id="PF21082">
    <property type="entry name" value="MS_channel_3rd"/>
    <property type="match status" value="1"/>
</dbReference>
<keyword evidence="6 8" id="KW-0472">Membrane</keyword>
<dbReference type="InterPro" id="IPR011066">
    <property type="entry name" value="MscS_channel_C_sf"/>
</dbReference>
<evidence type="ECO:0000259" key="10">
    <source>
        <dbReference type="Pfam" id="PF21082"/>
    </source>
</evidence>
<organism evidence="11 12">
    <name type="scientific">Halomarina salina</name>
    <dbReference type="NCBI Taxonomy" id="1872699"/>
    <lineage>
        <taxon>Archaea</taxon>
        <taxon>Methanobacteriati</taxon>
        <taxon>Methanobacteriota</taxon>
        <taxon>Stenosarchaea group</taxon>
        <taxon>Halobacteria</taxon>
        <taxon>Halobacteriales</taxon>
        <taxon>Natronomonadaceae</taxon>
        <taxon>Halomarina</taxon>
    </lineage>
</organism>
<keyword evidence="3" id="KW-1003">Cell membrane</keyword>
<feature type="transmembrane region" description="Helical" evidence="8">
    <location>
        <begin position="52"/>
        <end position="70"/>
    </location>
</feature>
<dbReference type="SUPFAM" id="SSF82689">
    <property type="entry name" value="Mechanosensitive channel protein MscS (YggB), C-terminal domain"/>
    <property type="match status" value="1"/>
</dbReference>
<dbReference type="AlphaFoldDB" id="A0ABD5RRP8"/>
<feature type="transmembrane region" description="Helical" evidence="8">
    <location>
        <begin position="90"/>
        <end position="110"/>
    </location>
</feature>
<evidence type="ECO:0000256" key="7">
    <source>
        <dbReference type="SAM" id="MobiDB-lite"/>
    </source>
</evidence>
<evidence type="ECO:0000256" key="5">
    <source>
        <dbReference type="ARBA" id="ARBA00022989"/>
    </source>
</evidence>
<proteinExistence type="inferred from homology"/>
<dbReference type="InterPro" id="IPR010920">
    <property type="entry name" value="LSM_dom_sf"/>
</dbReference>
<dbReference type="GO" id="GO:0005886">
    <property type="term" value="C:plasma membrane"/>
    <property type="evidence" value="ECO:0007669"/>
    <property type="project" value="UniProtKB-SubCell"/>
</dbReference>
<dbReference type="Gene3D" id="1.10.287.1260">
    <property type="match status" value="1"/>
</dbReference>
<dbReference type="Proteomes" id="UP001596099">
    <property type="component" value="Unassembled WGS sequence"/>
</dbReference>
<dbReference type="Pfam" id="PF00924">
    <property type="entry name" value="MS_channel_2nd"/>
    <property type="match status" value="1"/>
</dbReference>
<evidence type="ECO:0000259" key="9">
    <source>
        <dbReference type="Pfam" id="PF00924"/>
    </source>
</evidence>
<keyword evidence="4 8" id="KW-0812">Transmembrane</keyword>
<name>A0ABD5RRP8_9EURY</name>
<feature type="transmembrane region" description="Helical" evidence="8">
    <location>
        <begin position="12"/>
        <end position="31"/>
    </location>
</feature>
<dbReference type="InterPro" id="IPR045275">
    <property type="entry name" value="MscS_archaea/bacteria_type"/>
</dbReference>
<feature type="transmembrane region" description="Helical" evidence="8">
    <location>
        <begin position="130"/>
        <end position="153"/>
    </location>
</feature>
<dbReference type="PROSITE" id="PS01246">
    <property type="entry name" value="UPF0003"/>
    <property type="match status" value="1"/>
</dbReference>
<comment type="similarity">
    <text evidence="2">Belongs to the MscS (TC 1.A.23) family.</text>
</comment>
<dbReference type="InterPro" id="IPR011014">
    <property type="entry name" value="MscS_channel_TM-2"/>
</dbReference>
<feature type="transmembrane region" description="Helical" evidence="8">
    <location>
        <begin position="159"/>
        <end position="188"/>
    </location>
</feature>
<evidence type="ECO:0000256" key="2">
    <source>
        <dbReference type="ARBA" id="ARBA00008017"/>
    </source>
</evidence>
<evidence type="ECO:0000256" key="8">
    <source>
        <dbReference type="SAM" id="Phobius"/>
    </source>
</evidence>
<dbReference type="PANTHER" id="PTHR30221">
    <property type="entry name" value="SMALL-CONDUCTANCE MECHANOSENSITIVE CHANNEL"/>
    <property type="match status" value="1"/>
</dbReference>
<sequence>MQGGDALGPQTANIVVTAGALLVLLLVALLIRRLGDPLERYVDTITADATQSILFTVAAVATAWFLLERWEAAGSFVEALGNPTVDPAKTGALGLVAGLIVVVAYTLTRISKTLLVERDGDIITGHRQEAFYHVAQLTIYLATLLVLLALVGVNPRDLVLSAGALGVVLGLAARQTLGAVFAGFVLLFSRPFELGDWVVMSDREGIVRDISMFNTTLRTFDDEHVIIPNDEVTSNDIVNRSRMGRLRVSVEVGVDYDADVGRAVSLAEEAMAGLDELMETPEPRVVVARFGDSAVVLDCRFWIANPSAARYWQARSAVVESVKSRFEEAGVGIPFPQRVLSTRPDATFEADVDAPGPESGRPRPESDGAAGGGA</sequence>
<reference evidence="11 12" key="1">
    <citation type="journal article" date="2019" name="Int. J. Syst. Evol. Microbiol.">
        <title>The Global Catalogue of Microorganisms (GCM) 10K type strain sequencing project: providing services to taxonomists for standard genome sequencing and annotation.</title>
        <authorList>
            <consortium name="The Broad Institute Genomics Platform"/>
            <consortium name="The Broad Institute Genome Sequencing Center for Infectious Disease"/>
            <person name="Wu L."/>
            <person name="Ma J."/>
        </authorList>
    </citation>
    <scope>NUCLEOTIDE SEQUENCE [LARGE SCALE GENOMIC DNA]</scope>
    <source>
        <strain evidence="11 12">CGMCC 1.12543</strain>
    </source>
</reference>
<dbReference type="InterPro" id="IPR006685">
    <property type="entry name" value="MscS_channel_2nd"/>
</dbReference>
<feature type="domain" description="Mechanosensitive ion channel MscS C-terminal" evidence="10">
    <location>
        <begin position="248"/>
        <end position="333"/>
    </location>
</feature>